<dbReference type="InterPro" id="IPR020615">
    <property type="entry name" value="Thiolase_acyl_enz_int_AS"/>
</dbReference>
<evidence type="ECO:0000313" key="8">
    <source>
        <dbReference type="Proteomes" id="UP001320460"/>
    </source>
</evidence>
<organism evidence="7 8">
    <name type="scientific">Phytobacter diazotrophicus</name>
    <dbReference type="NCBI Taxonomy" id="395631"/>
    <lineage>
        <taxon>Bacteria</taxon>
        <taxon>Pseudomonadati</taxon>
        <taxon>Pseudomonadota</taxon>
        <taxon>Gammaproteobacteria</taxon>
        <taxon>Enterobacterales</taxon>
        <taxon>Enterobacteriaceae</taxon>
        <taxon>Phytobacter</taxon>
    </lineage>
</organism>
<evidence type="ECO:0000256" key="3">
    <source>
        <dbReference type="ARBA" id="ARBA00023315"/>
    </source>
</evidence>
<accession>A0ABM7VQZ7</accession>
<keyword evidence="8" id="KW-1185">Reference proteome</keyword>
<dbReference type="InterPro" id="IPR020617">
    <property type="entry name" value="Thiolase_C"/>
</dbReference>
<dbReference type="InterPro" id="IPR002155">
    <property type="entry name" value="Thiolase"/>
</dbReference>
<evidence type="ECO:0000259" key="6">
    <source>
        <dbReference type="Pfam" id="PF02803"/>
    </source>
</evidence>
<evidence type="ECO:0000256" key="2">
    <source>
        <dbReference type="ARBA" id="ARBA00022679"/>
    </source>
</evidence>
<dbReference type="Pfam" id="PF02803">
    <property type="entry name" value="Thiolase_C"/>
    <property type="match status" value="1"/>
</dbReference>
<feature type="domain" description="Thiolase C-terminal" evidence="6">
    <location>
        <begin position="271"/>
        <end position="392"/>
    </location>
</feature>
<dbReference type="EMBL" id="AP025334">
    <property type="protein sequence ID" value="BDD49443.1"/>
    <property type="molecule type" value="Genomic_DNA"/>
</dbReference>
<dbReference type="InterPro" id="IPR020616">
    <property type="entry name" value="Thiolase_N"/>
</dbReference>
<dbReference type="PANTHER" id="PTHR18919">
    <property type="entry name" value="ACETYL-COA C-ACYLTRANSFERASE"/>
    <property type="match status" value="1"/>
</dbReference>
<dbReference type="PROSITE" id="PS00737">
    <property type="entry name" value="THIOLASE_2"/>
    <property type="match status" value="1"/>
</dbReference>
<dbReference type="Pfam" id="PF00108">
    <property type="entry name" value="Thiolase_N"/>
    <property type="match status" value="1"/>
</dbReference>
<reference evidence="7 8" key="1">
    <citation type="submission" date="2021-12" db="EMBL/GenBank/DDBJ databases">
        <title>Complete genome sequence of Phytobacter diazotrophicus TA9734.</title>
        <authorList>
            <person name="Kubota H."/>
            <person name="Nakayama Y."/>
            <person name="Ariyoshi T."/>
        </authorList>
    </citation>
    <scope>NUCLEOTIDE SEQUENCE [LARGE SCALE GENOMIC DNA]</scope>
    <source>
        <strain evidence="7 8">TA9734</strain>
    </source>
</reference>
<evidence type="ECO:0000259" key="5">
    <source>
        <dbReference type="Pfam" id="PF00108"/>
    </source>
</evidence>
<dbReference type="PROSITE" id="PS00098">
    <property type="entry name" value="THIOLASE_1"/>
    <property type="match status" value="1"/>
</dbReference>
<evidence type="ECO:0000256" key="1">
    <source>
        <dbReference type="ARBA" id="ARBA00010982"/>
    </source>
</evidence>
<gene>
    <name evidence="7" type="primary">yqeF</name>
    <name evidence="7" type="ORF">PDTA9734_09300</name>
</gene>
<dbReference type="InterPro" id="IPR020613">
    <property type="entry name" value="Thiolase_CS"/>
</dbReference>
<dbReference type="InterPro" id="IPR020610">
    <property type="entry name" value="Thiolase_AS"/>
</dbReference>
<dbReference type="RefSeq" id="WP_039077130.1">
    <property type="nucleotide sequence ID" value="NZ_AP025334.1"/>
</dbReference>
<dbReference type="PANTHER" id="PTHR18919:SF107">
    <property type="entry name" value="ACETYL-COA ACETYLTRANSFERASE, CYTOSOLIC"/>
    <property type="match status" value="1"/>
</dbReference>
<dbReference type="Gene3D" id="3.40.47.10">
    <property type="match status" value="2"/>
</dbReference>
<protein>
    <submittedName>
        <fullName evidence="7">Acetyl-CoA acetyltransferase</fullName>
    </submittedName>
</protein>
<keyword evidence="3 4" id="KW-0012">Acyltransferase</keyword>
<dbReference type="Proteomes" id="UP001320460">
    <property type="component" value="Chromosome"/>
</dbReference>
<feature type="domain" description="Thiolase N-terminal" evidence="5">
    <location>
        <begin position="4"/>
        <end position="262"/>
    </location>
</feature>
<keyword evidence="2 4" id="KW-0808">Transferase</keyword>
<evidence type="ECO:0000313" key="7">
    <source>
        <dbReference type="EMBL" id="BDD49443.1"/>
    </source>
</evidence>
<dbReference type="SUPFAM" id="SSF53901">
    <property type="entry name" value="Thiolase-like"/>
    <property type="match status" value="2"/>
</dbReference>
<dbReference type="PROSITE" id="PS00099">
    <property type="entry name" value="THIOLASE_3"/>
    <property type="match status" value="1"/>
</dbReference>
<dbReference type="PIRSF" id="PIRSF000429">
    <property type="entry name" value="Ac-CoA_Ac_transf"/>
    <property type="match status" value="1"/>
</dbReference>
<dbReference type="NCBIfam" id="TIGR01930">
    <property type="entry name" value="AcCoA-C-Actrans"/>
    <property type="match status" value="1"/>
</dbReference>
<proteinExistence type="inferred from homology"/>
<dbReference type="InterPro" id="IPR016039">
    <property type="entry name" value="Thiolase-like"/>
</dbReference>
<dbReference type="CDD" id="cd00751">
    <property type="entry name" value="thiolase"/>
    <property type="match status" value="1"/>
</dbReference>
<sequence length="393" mass="41333">MKDVVIVAAVRTPIGCFQGALSHHSAVELGSYVVQALLDRSGIHPQTVDEVILGQVLTAGAGQNPARQSAIKGGLPMTVSAITINDVCGSGLKALHLASQAIQCGEADVVIAGGQENMSRAPHVLTDSRTGARLGNSQLIDSLVHDGLWDAFNDYHMGVTAENLAREYGISRANQDDWALRSQQKARAAIDSGRFRDEIVPVKALSTDGRPLLVDTDEQPRTDASAEGLAKLSPAFELTGSVTAGNASSINDGAAAVMMMSEAKAQELNLPVMARIRAFASVGVDPALMGIAPVYATRRCLERVGWHLDDVDLIEANEAYAAQALSVGKVLEWDEKRVNVNGGAIALGHPIGASGCRILVSLVHEMKKRNARKGLATLCIGGGQGVALAIERD</sequence>
<name>A0ABM7VQZ7_9ENTR</name>
<evidence type="ECO:0000256" key="4">
    <source>
        <dbReference type="RuleBase" id="RU003557"/>
    </source>
</evidence>
<comment type="similarity">
    <text evidence="1 4">Belongs to the thiolase-like superfamily. Thiolase family.</text>
</comment>